<comment type="caution">
    <text evidence="2">The sequence shown here is derived from an EMBL/GenBank/DDBJ whole genome shotgun (WGS) entry which is preliminary data.</text>
</comment>
<accession>A0ABT1XJZ2</accession>
<dbReference type="Proteomes" id="UP001165267">
    <property type="component" value="Unassembled WGS sequence"/>
</dbReference>
<dbReference type="EMBL" id="JANKHG010000018">
    <property type="protein sequence ID" value="MCR2747174.1"/>
    <property type="molecule type" value="Genomic_DNA"/>
</dbReference>
<proteinExistence type="predicted"/>
<evidence type="ECO:0000313" key="2">
    <source>
        <dbReference type="EMBL" id="MCR2747174.1"/>
    </source>
</evidence>
<dbReference type="Gene3D" id="3.20.20.140">
    <property type="entry name" value="Metal-dependent hydrolases"/>
    <property type="match status" value="1"/>
</dbReference>
<sequence length="809" mass="87581">MLYNTHSIFPLLFIALLAACGGNNDAPAPTRIDEQENQATINAGEDQQAAERSTVVLNAQVNTPTDQSVVAYSWFPANENTVFFGEAGRSDESALTLVLPQVDQDTAVEFVVQAQLSNGTVLEDRVEIEIQNTFNNALPVVNTSFTPIQADNRLVANACESTDADGSIESFQWRNETLNLEYAEATCNLSVQLPNSPDSQTYTIRAIAIDNQEGLGFKLFNVTTPNRDANTAPVIQNASALPEPVRPGETLSLQVQASDANGDTLFYRWTQTSGPTLSINNADQATAQVTIPAEFQDQMLSFSIEVSDRSTFAASVAQETVNATVRANTAGTASLFSCLQDPTGLGCPLAGVLSAPPLGVQQPASQQFSAGQCTPFYGGGLTGQGYSHLLGAMHEHTAYSDGQADTDPEQVYRQTRERGMDFVMSSDHSDNLAIPLALPDTDNCTDNPLSCLISDPDNLPNSLTKWRSTLNQANAVTGESPGMFTAMRGFEWTSDRFGHANVYMSKFNINAKLGPGYVVSMDLFWQWFVLSPQFGGGGDGIMVFNHPGREDAIHGVLLQIGEGVGQATRMAGALNALNVFQQGDPAYAFNDFKYVAPADYRVVGLEVFGKGDEYDTDGKFGSWYGHALDKGWYLGPAGSEDHHATDWGGSSLPKTVAIARANNQAEIREAFLARRFYTVAQNENALRMNFNAVQPSTQSAQRLPMGSRIGTRSDTVQFEFDVSSTNTMDALEGMSFELFSSQSGPSSNEEGRYLPLQTVAGKTGQFTVTPADGKNWYFLRVKRGDRIVAVSAPIWIFKGSDPLPECKAF</sequence>
<organism evidence="2 3">
    <name type="scientific">Limnobacter parvus</name>
    <dbReference type="NCBI Taxonomy" id="2939690"/>
    <lineage>
        <taxon>Bacteria</taxon>
        <taxon>Pseudomonadati</taxon>
        <taxon>Pseudomonadota</taxon>
        <taxon>Betaproteobacteria</taxon>
        <taxon>Burkholderiales</taxon>
        <taxon>Burkholderiaceae</taxon>
        <taxon>Limnobacter</taxon>
    </lineage>
</organism>
<keyword evidence="1" id="KW-0732">Signal</keyword>
<gene>
    <name evidence="2" type="ORF">NSP04_10995</name>
</gene>
<name>A0ABT1XJZ2_9BURK</name>
<dbReference type="InterPro" id="IPR013783">
    <property type="entry name" value="Ig-like_fold"/>
</dbReference>
<dbReference type="Gene3D" id="2.60.40.10">
    <property type="entry name" value="Immunoglobulins"/>
    <property type="match status" value="1"/>
</dbReference>
<feature type="chain" id="PRO_5047293586" description="Ig-like domain-containing protein" evidence="1">
    <location>
        <begin position="26"/>
        <end position="809"/>
    </location>
</feature>
<evidence type="ECO:0008006" key="4">
    <source>
        <dbReference type="Google" id="ProtNLM"/>
    </source>
</evidence>
<dbReference type="InterPro" id="IPR016195">
    <property type="entry name" value="Pol/histidinol_Pase-like"/>
</dbReference>
<evidence type="ECO:0000256" key="1">
    <source>
        <dbReference type="SAM" id="SignalP"/>
    </source>
</evidence>
<dbReference type="Pfam" id="PF22352">
    <property type="entry name" value="K319L-like_PKD"/>
    <property type="match status" value="1"/>
</dbReference>
<keyword evidence="3" id="KW-1185">Reference proteome</keyword>
<reference evidence="2" key="1">
    <citation type="submission" date="2022-07" db="EMBL/GenBank/DDBJ databases">
        <authorList>
            <person name="Xamxidin M."/>
        </authorList>
    </citation>
    <scope>NUCLEOTIDE SEQUENCE</scope>
    <source>
        <strain evidence="2">YS8-69</strain>
    </source>
</reference>
<dbReference type="RefSeq" id="WP_257512401.1">
    <property type="nucleotide sequence ID" value="NZ_JANKHG010000018.1"/>
</dbReference>
<dbReference type="SUPFAM" id="SSF89550">
    <property type="entry name" value="PHP domain-like"/>
    <property type="match status" value="1"/>
</dbReference>
<protein>
    <recommendedName>
        <fullName evidence="4">Ig-like domain-containing protein</fullName>
    </recommendedName>
</protein>
<evidence type="ECO:0000313" key="3">
    <source>
        <dbReference type="Proteomes" id="UP001165267"/>
    </source>
</evidence>
<feature type="signal peptide" evidence="1">
    <location>
        <begin position="1"/>
        <end position="25"/>
    </location>
</feature>